<keyword evidence="7" id="KW-1278">Translocase</keyword>
<dbReference type="PROSITE" id="PS50893">
    <property type="entry name" value="ABC_TRANSPORTER_2"/>
    <property type="match status" value="1"/>
</dbReference>
<evidence type="ECO:0000256" key="3">
    <source>
        <dbReference type="ARBA" id="ARBA00022448"/>
    </source>
</evidence>
<dbReference type="InterPro" id="IPR027417">
    <property type="entry name" value="P-loop_NTPase"/>
</dbReference>
<comment type="subcellular location">
    <subcellularLocation>
        <location evidence="1">Cell membrane</location>
        <topology evidence="1">Peripheral membrane protein</topology>
    </subcellularLocation>
</comment>
<dbReference type="InterPro" id="IPR003593">
    <property type="entry name" value="AAA+_ATPase"/>
</dbReference>
<organism evidence="10 11">
    <name type="scientific">Thermohalobacter berrensis</name>
    <dbReference type="NCBI Taxonomy" id="99594"/>
    <lineage>
        <taxon>Bacteria</taxon>
        <taxon>Bacillati</taxon>
        <taxon>Bacillota</taxon>
        <taxon>Tissierellia</taxon>
        <taxon>Tissierellales</taxon>
        <taxon>Thermohalobacteraceae</taxon>
        <taxon>Thermohalobacter</taxon>
    </lineage>
</organism>
<dbReference type="InterPro" id="IPR015856">
    <property type="entry name" value="ABC_transpr_CbiO/EcfA_su"/>
</dbReference>
<dbReference type="AlphaFoldDB" id="A0A419SU66"/>
<accession>A0A419SU66</accession>
<keyword evidence="11" id="KW-1185">Reference proteome</keyword>
<evidence type="ECO:0000256" key="7">
    <source>
        <dbReference type="ARBA" id="ARBA00022967"/>
    </source>
</evidence>
<dbReference type="PANTHER" id="PTHR43553">
    <property type="entry name" value="HEAVY METAL TRANSPORTER"/>
    <property type="match status" value="1"/>
</dbReference>
<evidence type="ECO:0000259" key="9">
    <source>
        <dbReference type="PROSITE" id="PS50893"/>
    </source>
</evidence>
<feature type="domain" description="ABC transporter" evidence="9">
    <location>
        <begin position="7"/>
        <end position="235"/>
    </location>
</feature>
<proteinExistence type="inferred from homology"/>
<dbReference type="InterPro" id="IPR017871">
    <property type="entry name" value="ABC_transporter-like_CS"/>
</dbReference>
<evidence type="ECO:0000256" key="8">
    <source>
        <dbReference type="ARBA" id="ARBA00023136"/>
    </source>
</evidence>
<dbReference type="InterPro" id="IPR050095">
    <property type="entry name" value="ECF_ABC_transporter_ATP-bd"/>
</dbReference>
<dbReference type="EMBL" id="MCIB01000040">
    <property type="protein sequence ID" value="RKD28790.1"/>
    <property type="molecule type" value="Genomic_DNA"/>
</dbReference>
<keyword evidence="3" id="KW-0813">Transport</keyword>
<evidence type="ECO:0000313" key="11">
    <source>
        <dbReference type="Proteomes" id="UP000284177"/>
    </source>
</evidence>
<keyword evidence="4" id="KW-1003">Cell membrane</keyword>
<gene>
    <name evidence="10" type="ORF">BET03_07065</name>
</gene>
<comment type="similarity">
    <text evidence="2">Belongs to the ABC transporter superfamily.</text>
</comment>
<reference evidence="10 11" key="1">
    <citation type="submission" date="2016-08" db="EMBL/GenBank/DDBJ databases">
        <title>Novel Firmicutes and Novel Genomes.</title>
        <authorList>
            <person name="Poppleton D.I."/>
            <person name="Gribaldo S."/>
        </authorList>
    </citation>
    <scope>NUCLEOTIDE SEQUENCE [LARGE SCALE GENOMIC DNA]</scope>
    <source>
        <strain evidence="10 11">CTT3</strain>
    </source>
</reference>
<evidence type="ECO:0000256" key="5">
    <source>
        <dbReference type="ARBA" id="ARBA00022741"/>
    </source>
</evidence>
<dbReference type="GO" id="GO:0016887">
    <property type="term" value="F:ATP hydrolysis activity"/>
    <property type="evidence" value="ECO:0007669"/>
    <property type="project" value="InterPro"/>
</dbReference>
<evidence type="ECO:0000256" key="6">
    <source>
        <dbReference type="ARBA" id="ARBA00022840"/>
    </source>
</evidence>
<sequence length="255" mass="28527">MTNKPVLKVSQISFGYNRNEKIINNLSLEIYSGERVGIIGPNGTGKTTLFLLISGVKKPSSGEIILYDKKVKVGKFNPNIGMVFQNTDDQLFCPTVWEDVAFGPTNMGLSREEVKKRVNNSLKILGIEKLKDKAPHHLSGGEKRLAAIAGVLAMESKLVIYDEPTSNLDIRYRRKLINFINSSKQDAMLISSHDLEFILEVCNRVILLDEGRIVADGKPKEILGDENLMEAHGLEKPHSLIPHVIDHHEYIKKAE</sequence>
<dbReference type="GO" id="GO:0043190">
    <property type="term" value="C:ATP-binding cassette (ABC) transporter complex"/>
    <property type="evidence" value="ECO:0007669"/>
    <property type="project" value="TreeGrafter"/>
</dbReference>
<keyword evidence="5" id="KW-0547">Nucleotide-binding</keyword>
<dbReference type="Gene3D" id="3.40.50.300">
    <property type="entry name" value="P-loop containing nucleotide triphosphate hydrolases"/>
    <property type="match status" value="1"/>
</dbReference>
<evidence type="ECO:0000256" key="2">
    <source>
        <dbReference type="ARBA" id="ARBA00005417"/>
    </source>
</evidence>
<dbReference type="Proteomes" id="UP000284177">
    <property type="component" value="Unassembled WGS sequence"/>
</dbReference>
<dbReference type="RefSeq" id="WP_120170757.1">
    <property type="nucleotide sequence ID" value="NZ_MCIB01000040.1"/>
</dbReference>
<dbReference type="InterPro" id="IPR003439">
    <property type="entry name" value="ABC_transporter-like_ATP-bd"/>
</dbReference>
<keyword evidence="8" id="KW-0472">Membrane</keyword>
<dbReference type="Pfam" id="PF00005">
    <property type="entry name" value="ABC_tran"/>
    <property type="match status" value="1"/>
</dbReference>
<dbReference type="SMART" id="SM00382">
    <property type="entry name" value="AAA"/>
    <property type="match status" value="1"/>
</dbReference>
<dbReference type="CDD" id="cd03225">
    <property type="entry name" value="ABC_cobalt_CbiO_domain1"/>
    <property type="match status" value="1"/>
</dbReference>
<dbReference type="FunFam" id="3.40.50.300:FF:000224">
    <property type="entry name" value="Energy-coupling factor transporter ATP-binding protein EcfA"/>
    <property type="match status" value="1"/>
</dbReference>
<evidence type="ECO:0000313" key="10">
    <source>
        <dbReference type="EMBL" id="RKD28790.1"/>
    </source>
</evidence>
<protein>
    <submittedName>
        <fullName evidence="10">Cobalt ABC transporter ATP-binding protein</fullName>
    </submittedName>
</protein>
<evidence type="ECO:0000256" key="4">
    <source>
        <dbReference type="ARBA" id="ARBA00022475"/>
    </source>
</evidence>
<comment type="caution">
    <text evidence="10">The sequence shown here is derived from an EMBL/GenBank/DDBJ whole genome shotgun (WGS) entry which is preliminary data.</text>
</comment>
<dbReference type="GO" id="GO:0042626">
    <property type="term" value="F:ATPase-coupled transmembrane transporter activity"/>
    <property type="evidence" value="ECO:0007669"/>
    <property type="project" value="TreeGrafter"/>
</dbReference>
<dbReference type="GO" id="GO:0005524">
    <property type="term" value="F:ATP binding"/>
    <property type="evidence" value="ECO:0007669"/>
    <property type="project" value="UniProtKB-KW"/>
</dbReference>
<dbReference type="SUPFAM" id="SSF52540">
    <property type="entry name" value="P-loop containing nucleoside triphosphate hydrolases"/>
    <property type="match status" value="1"/>
</dbReference>
<evidence type="ECO:0000256" key="1">
    <source>
        <dbReference type="ARBA" id="ARBA00004202"/>
    </source>
</evidence>
<dbReference type="OrthoDB" id="9784332at2"/>
<dbReference type="PROSITE" id="PS00211">
    <property type="entry name" value="ABC_TRANSPORTER_1"/>
    <property type="match status" value="1"/>
</dbReference>
<keyword evidence="6 10" id="KW-0067">ATP-binding</keyword>
<name>A0A419SU66_9FIRM</name>
<dbReference type="PANTHER" id="PTHR43553:SF24">
    <property type="entry name" value="ENERGY-COUPLING FACTOR TRANSPORTER ATP-BINDING PROTEIN ECFA1"/>
    <property type="match status" value="1"/>
</dbReference>